<comment type="caution">
    <text evidence="1">The sequence shown here is derived from an EMBL/GenBank/DDBJ whole genome shotgun (WGS) entry which is preliminary data.</text>
</comment>
<dbReference type="InterPro" id="IPR006758">
    <property type="entry name" value="A32L"/>
</dbReference>
<dbReference type="EMBL" id="BSXW01001274">
    <property type="protein sequence ID" value="GMF35367.1"/>
    <property type="molecule type" value="Genomic_DNA"/>
</dbReference>
<dbReference type="Proteomes" id="UP001165083">
    <property type="component" value="Unassembled WGS sequence"/>
</dbReference>
<dbReference type="Gene3D" id="3.40.50.300">
    <property type="entry name" value="P-loop containing nucleotide triphosphate hydrolases"/>
    <property type="match status" value="1"/>
</dbReference>
<protein>
    <submittedName>
        <fullName evidence="1">Unnamed protein product</fullName>
    </submittedName>
</protein>
<dbReference type="SUPFAM" id="SSF52540">
    <property type="entry name" value="P-loop containing nucleoside triphosphate hydrolases"/>
    <property type="match status" value="1"/>
</dbReference>
<dbReference type="InterPro" id="IPR027417">
    <property type="entry name" value="P-loop_NTPase"/>
</dbReference>
<accession>A0A9W6XBU3</accession>
<reference evidence="1" key="1">
    <citation type="submission" date="2023-04" db="EMBL/GenBank/DDBJ databases">
        <title>Phytophthora lilii NBRC 32176.</title>
        <authorList>
            <person name="Ichikawa N."/>
            <person name="Sato H."/>
            <person name="Tonouchi N."/>
        </authorList>
    </citation>
    <scope>NUCLEOTIDE SEQUENCE</scope>
    <source>
        <strain evidence="1">NBRC 32176</strain>
    </source>
</reference>
<keyword evidence="2" id="KW-1185">Reference proteome</keyword>
<gene>
    <name evidence="1" type="ORF">Plil01_001502900</name>
</gene>
<dbReference type="AlphaFoldDB" id="A0A9W6XBU3"/>
<sequence>MHKKNFYESIPKSKLKKFPKNDHFELSFRMCVASPSGSGKSNTVLFIIALLSKCFTKIVVCTKTNETLYDHLQDTIDNVQVTEEGMVPAMSEYDSETSKLIIFDDLVMEPKRTQAQISQYFIRGRKQGWSMIYISQSYFGISKTIRINSQYVILGRNLTQRDLGIICRGFPTDIPVKTFIDLYRRTTSEKMSTMMMDIINRKIYKNVIEYVCDL</sequence>
<evidence type="ECO:0000313" key="2">
    <source>
        <dbReference type="Proteomes" id="UP001165083"/>
    </source>
</evidence>
<evidence type="ECO:0000313" key="1">
    <source>
        <dbReference type="EMBL" id="GMF35367.1"/>
    </source>
</evidence>
<proteinExistence type="predicted"/>
<name>A0A9W6XBU3_9STRA</name>
<dbReference type="OrthoDB" id="103805at2759"/>
<organism evidence="1 2">
    <name type="scientific">Phytophthora lilii</name>
    <dbReference type="NCBI Taxonomy" id="2077276"/>
    <lineage>
        <taxon>Eukaryota</taxon>
        <taxon>Sar</taxon>
        <taxon>Stramenopiles</taxon>
        <taxon>Oomycota</taxon>
        <taxon>Peronosporomycetes</taxon>
        <taxon>Peronosporales</taxon>
        <taxon>Peronosporaceae</taxon>
        <taxon>Phytophthora</taxon>
    </lineage>
</organism>
<dbReference type="Pfam" id="PF04665">
    <property type="entry name" value="Pox_A32"/>
    <property type="match status" value="1"/>
</dbReference>